<evidence type="ECO:0000313" key="1">
    <source>
        <dbReference type="EMBL" id="KAK3207122.1"/>
    </source>
</evidence>
<evidence type="ECO:0000313" key="2">
    <source>
        <dbReference type="Proteomes" id="UP001281410"/>
    </source>
</evidence>
<comment type="caution">
    <text evidence="1">The sequence shown here is derived from an EMBL/GenBank/DDBJ whole genome shotgun (WGS) entry which is preliminary data.</text>
</comment>
<dbReference type="AlphaFoldDB" id="A0AAE0AAL4"/>
<dbReference type="EMBL" id="JANJYJ010000006">
    <property type="protein sequence ID" value="KAK3207122.1"/>
    <property type="molecule type" value="Genomic_DNA"/>
</dbReference>
<organism evidence="1 2">
    <name type="scientific">Dipteronia sinensis</name>
    <dbReference type="NCBI Taxonomy" id="43782"/>
    <lineage>
        <taxon>Eukaryota</taxon>
        <taxon>Viridiplantae</taxon>
        <taxon>Streptophyta</taxon>
        <taxon>Embryophyta</taxon>
        <taxon>Tracheophyta</taxon>
        <taxon>Spermatophyta</taxon>
        <taxon>Magnoliopsida</taxon>
        <taxon>eudicotyledons</taxon>
        <taxon>Gunneridae</taxon>
        <taxon>Pentapetalae</taxon>
        <taxon>rosids</taxon>
        <taxon>malvids</taxon>
        <taxon>Sapindales</taxon>
        <taxon>Sapindaceae</taxon>
        <taxon>Hippocastanoideae</taxon>
        <taxon>Acereae</taxon>
        <taxon>Dipteronia</taxon>
    </lineage>
</organism>
<accession>A0AAE0AAL4</accession>
<dbReference type="Proteomes" id="UP001281410">
    <property type="component" value="Unassembled WGS sequence"/>
</dbReference>
<proteinExistence type="predicted"/>
<gene>
    <name evidence="1" type="ORF">Dsin_021168</name>
</gene>
<name>A0AAE0AAL4_9ROSI</name>
<protein>
    <submittedName>
        <fullName evidence="1">Uncharacterized protein</fullName>
    </submittedName>
</protein>
<keyword evidence="2" id="KW-1185">Reference proteome</keyword>
<reference evidence="1" key="1">
    <citation type="journal article" date="2023" name="Plant J.">
        <title>Genome sequences and population genomics provide insights into the demographic history, inbreeding, and mutation load of two 'living fossil' tree species of Dipteronia.</title>
        <authorList>
            <person name="Feng Y."/>
            <person name="Comes H.P."/>
            <person name="Chen J."/>
            <person name="Zhu S."/>
            <person name="Lu R."/>
            <person name="Zhang X."/>
            <person name="Li P."/>
            <person name="Qiu J."/>
            <person name="Olsen K.M."/>
            <person name="Qiu Y."/>
        </authorList>
    </citation>
    <scope>NUCLEOTIDE SEQUENCE</scope>
    <source>
        <strain evidence="1">NBL</strain>
    </source>
</reference>
<sequence>MGFCLSPKASRGFSRLDIKKAKLMNQALLAKDGWRLYHNENGLWVNVLKHKYITDDGYVNFGQKNAGGCYNTWRGFIFGAKLLMEGYKWRVGDGCHIAFWTDDWLPDIGRLQKHAILPLATDRITKKVCDYMTHDDCDVQKLSLIGVATFNMSTGSATKLLMAWPKLGHSLELGIMFYDETPLLKV</sequence>